<reference evidence="10 11" key="1">
    <citation type="journal article" date="2016" name="Sci. Rep.">
        <title>Metabolic traits of an uncultured archaeal lineage -MSBL1- from brine pools of the Red Sea.</title>
        <authorList>
            <person name="Mwirichia R."/>
            <person name="Alam I."/>
            <person name="Rashid M."/>
            <person name="Vinu M."/>
            <person name="Ba-Alawi W."/>
            <person name="Anthony Kamau A."/>
            <person name="Kamanda Ngugi D."/>
            <person name="Goker M."/>
            <person name="Klenk H.P."/>
            <person name="Bajic V."/>
            <person name="Stingl U."/>
        </authorList>
    </citation>
    <scope>NUCLEOTIDE SEQUENCE [LARGE SCALE GENOMIC DNA]</scope>
    <source>
        <strain evidence="10">SCGC-AAA261D19</strain>
    </source>
</reference>
<keyword evidence="3 7" id="KW-0436">Ligase</keyword>
<protein>
    <recommendedName>
        <fullName evidence="8">NH(3)-dependent NAD(+) synthetase</fullName>
        <ecNumber evidence="8">6.3.1.5</ecNumber>
    </recommendedName>
</protein>
<evidence type="ECO:0000313" key="11">
    <source>
        <dbReference type="Proteomes" id="UP000070400"/>
    </source>
</evidence>
<keyword evidence="4 7" id="KW-0547">Nucleotide-binding</keyword>
<keyword evidence="5 7" id="KW-0067">ATP-binding</keyword>
<dbReference type="Pfam" id="PF02540">
    <property type="entry name" value="NAD_synthase"/>
    <property type="match status" value="1"/>
</dbReference>
<evidence type="ECO:0000256" key="1">
    <source>
        <dbReference type="ARBA" id="ARBA00004790"/>
    </source>
</evidence>
<dbReference type="Proteomes" id="UP000070400">
    <property type="component" value="Unassembled WGS sequence"/>
</dbReference>
<dbReference type="PANTHER" id="PTHR23090">
    <property type="entry name" value="NH 3 /GLUTAMINE-DEPENDENT NAD + SYNTHETASE"/>
    <property type="match status" value="1"/>
</dbReference>
<feature type="domain" description="NAD/GMP synthase" evidence="9">
    <location>
        <begin position="20"/>
        <end position="260"/>
    </location>
</feature>
<evidence type="ECO:0000256" key="5">
    <source>
        <dbReference type="ARBA" id="ARBA00022840"/>
    </source>
</evidence>
<dbReference type="GO" id="GO:0003952">
    <property type="term" value="F:NAD+ synthase (glutamine-hydrolyzing) activity"/>
    <property type="evidence" value="ECO:0007669"/>
    <property type="project" value="InterPro"/>
</dbReference>
<evidence type="ECO:0000313" key="10">
    <source>
        <dbReference type="EMBL" id="KXB02688.1"/>
    </source>
</evidence>
<organism evidence="10 11">
    <name type="scientific">candidate division MSBL1 archaeon SCGC-AAA261D19</name>
    <dbReference type="NCBI Taxonomy" id="1698273"/>
    <lineage>
        <taxon>Archaea</taxon>
        <taxon>Methanobacteriati</taxon>
        <taxon>Methanobacteriota</taxon>
        <taxon>candidate division MSBL1</taxon>
    </lineage>
</organism>
<dbReference type="SUPFAM" id="SSF52402">
    <property type="entry name" value="Adenine nucleotide alpha hydrolases-like"/>
    <property type="match status" value="1"/>
</dbReference>
<dbReference type="EMBL" id="LHXX01000007">
    <property type="protein sequence ID" value="KXB02688.1"/>
    <property type="molecule type" value="Genomic_DNA"/>
</dbReference>
<dbReference type="GO" id="GO:0008795">
    <property type="term" value="F:NAD+ synthase activity"/>
    <property type="evidence" value="ECO:0007669"/>
    <property type="project" value="UniProtKB-EC"/>
</dbReference>
<accession>A0A133V8B1</accession>
<dbReference type="InterPro" id="IPR014729">
    <property type="entry name" value="Rossmann-like_a/b/a_fold"/>
</dbReference>
<gene>
    <name evidence="10" type="ORF">AKJ43_00935</name>
</gene>
<dbReference type="GO" id="GO:0005524">
    <property type="term" value="F:ATP binding"/>
    <property type="evidence" value="ECO:0007669"/>
    <property type="project" value="UniProtKB-KW"/>
</dbReference>
<dbReference type="AlphaFoldDB" id="A0A133V8B1"/>
<dbReference type="UniPathway" id="UPA00253">
    <property type="reaction ID" value="UER00333"/>
</dbReference>
<dbReference type="NCBIfam" id="NF010587">
    <property type="entry name" value="PRK13980.1"/>
    <property type="match status" value="1"/>
</dbReference>
<evidence type="ECO:0000256" key="6">
    <source>
        <dbReference type="ARBA" id="ARBA00023027"/>
    </source>
</evidence>
<dbReference type="PANTHER" id="PTHR23090:SF9">
    <property type="entry name" value="GLUTAMINE-DEPENDENT NAD(+) SYNTHETASE"/>
    <property type="match status" value="1"/>
</dbReference>
<evidence type="ECO:0000256" key="3">
    <source>
        <dbReference type="ARBA" id="ARBA00022598"/>
    </source>
</evidence>
<comment type="similarity">
    <text evidence="2 7">Belongs to the NAD synthetase family.</text>
</comment>
<dbReference type="FunFam" id="3.40.50.620:FF:000106">
    <property type="entry name" value="Glutamine-dependent NAD(+) synthetase"/>
    <property type="match status" value="1"/>
</dbReference>
<proteinExistence type="inferred from homology"/>
<comment type="pathway">
    <text evidence="1">Cofactor biosynthesis; NAD(+) biosynthesis.</text>
</comment>
<dbReference type="PATRIC" id="fig|1698273.3.peg.793"/>
<dbReference type="NCBIfam" id="TIGR00552">
    <property type="entry name" value="nadE"/>
    <property type="match status" value="1"/>
</dbReference>
<evidence type="ECO:0000256" key="8">
    <source>
        <dbReference type="RuleBase" id="RU003812"/>
    </source>
</evidence>
<evidence type="ECO:0000256" key="4">
    <source>
        <dbReference type="ARBA" id="ARBA00022741"/>
    </source>
</evidence>
<dbReference type="EC" id="6.3.1.5" evidence="8"/>
<keyword evidence="11" id="KW-1185">Reference proteome</keyword>
<keyword evidence="6 7" id="KW-0520">NAD</keyword>
<evidence type="ECO:0000256" key="2">
    <source>
        <dbReference type="ARBA" id="ARBA00005859"/>
    </source>
</evidence>
<dbReference type="InterPro" id="IPR003694">
    <property type="entry name" value="NAD_synthase"/>
</dbReference>
<evidence type="ECO:0000256" key="7">
    <source>
        <dbReference type="RuleBase" id="RU003811"/>
    </source>
</evidence>
<dbReference type="GO" id="GO:0009435">
    <property type="term" value="P:NAD+ biosynthetic process"/>
    <property type="evidence" value="ECO:0007669"/>
    <property type="project" value="UniProtKB-UniPathway"/>
</dbReference>
<dbReference type="Gene3D" id="3.40.50.620">
    <property type="entry name" value="HUPs"/>
    <property type="match status" value="1"/>
</dbReference>
<dbReference type="InterPro" id="IPR022310">
    <property type="entry name" value="NAD/GMP_synthase"/>
</dbReference>
<dbReference type="GO" id="GO:0004359">
    <property type="term" value="F:glutaminase activity"/>
    <property type="evidence" value="ECO:0007669"/>
    <property type="project" value="InterPro"/>
</dbReference>
<evidence type="ECO:0000259" key="9">
    <source>
        <dbReference type="Pfam" id="PF02540"/>
    </source>
</evidence>
<name>A0A133V8B1_9EURY</name>
<comment type="catalytic activity">
    <reaction evidence="8">
        <text>deamido-NAD(+) + NH4(+) + ATP = AMP + diphosphate + NAD(+) + H(+)</text>
        <dbReference type="Rhea" id="RHEA:21188"/>
        <dbReference type="ChEBI" id="CHEBI:15378"/>
        <dbReference type="ChEBI" id="CHEBI:28938"/>
        <dbReference type="ChEBI" id="CHEBI:30616"/>
        <dbReference type="ChEBI" id="CHEBI:33019"/>
        <dbReference type="ChEBI" id="CHEBI:57540"/>
        <dbReference type="ChEBI" id="CHEBI:58437"/>
        <dbReference type="ChEBI" id="CHEBI:456215"/>
        <dbReference type="EC" id="6.3.1.5"/>
    </reaction>
</comment>
<dbReference type="GO" id="GO:0005737">
    <property type="term" value="C:cytoplasm"/>
    <property type="evidence" value="ECO:0007669"/>
    <property type="project" value="InterPro"/>
</dbReference>
<comment type="caution">
    <text evidence="10">The sequence shown here is derived from an EMBL/GenBank/DDBJ whole genome shotgun (WGS) entry which is preliminary data.</text>
</comment>
<sequence>MATLKDIERSLEIRSMEIERKLTKFIRDKIEDANAEGVVLGLSGGVDSSTATFLCAKALGGRKVLALSLPEKGTTNLQERKNAKKVAKKLDIDFRIIEISPILEEFRERIEDFDEESKLPAANLRPRVRMTIIYYYANLQNRLVVGGSNRSELRAGYFTKYGDGASDLAPLGCLYKSQVLELARHLKVPESIILRPPSAGLWKGQTDKSELGISYEKLDRIYAGLDLALGRTKIAKAVGVEEKKVVEIEEREERMKHKLTGTEIPEL</sequence>
<dbReference type="CDD" id="cd00553">
    <property type="entry name" value="NAD_synthase"/>
    <property type="match status" value="1"/>
</dbReference>